<sequence length="126" mass="14598">MNVLLYIFIGAGFGCIVYAAARFYKKQAAPALDEKEQVTIEEQAGHLTIRYRKADFTGQCIYDVIGEDVDKTIAVHTITLELRSTVASLAHWRREDLYEIERHLYMRYPEAEIVWQSPMRLLLQDS</sequence>
<reference evidence="1" key="2">
    <citation type="submission" date="2020-09" db="EMBL/GenBank/DDBJ databases">
        <authorList>
            <person name="Sun Q."/>
            <person name="Zhou Y."/>
        </authorList>
    </citation>
    <scope>NUCLEOTIDE SEQUENCE</scope>
    <source>
        <strain evidence="1">CGMCC 1.15371</strain>
    </source>
</reference>
<dbReference type="AlphaFoldDB" id="A0A8J2YLP6"/>
<dbReference type="RefSeq" id="WP_188696967.1">
    <property type="nucleotide sequence ID" value="NZ_BMIR01000020.1"/>
</dbReference>
<evidence type="ECO:0008006" key="3">
    <source>
        <dbReference type="Google" id="ProtNLM"/>
    </source>
</evidence>
<reference evidence="1" key="1">
    <citation type="journal article" date="2014" name="Int. J. Syst. Evol. Microbiol.">
        <title>Complete genome sequence of Corynebacterium casei LMG S-19264T (=DSM 44701T), isolated from a smear-ripened cheese.</title>
        <authorList>
            <consortium name="US DOE Joint Genome Institute (JGI-PGF)"/>
            <person name="Walter F."/>
            <person name="Albersmeier A."/>
            <person name="Kalinowski J."/>
            <person name="Ruckert C."/>
        </authorList>
    </citation>
    <scope>NUCLEOTIDE SEQUENCE</scope>
    <source>
        <strain evidence="1">CGMCC 1.15371</strain>
    </source>
</reference>
<gene>
    <name evidence="1" type="ORF">GCM10011391_33320</name>
</gene>
<protein>
    <recommendedName>
        <fullName evidence="3">Sigma-w pathway protein ysdB</fullName>
    </recommendedName>
</protein>
<proteinExistence type="predicted"/>
<dbReference type="EMBL" id="BMIR01000020">
    <property type="protein sequence ID" value="GGE51855.1"/>
    <property type="molecule type" value="Genomic_DNA"/>
</dbReference>
<evidence type="ECO:0000313" key="2">
    <source>
        <dbReference type="Proteomes" id="UP000628775"/>
    </source>
</evidence>
<name>A0A8J2YLP6_9BACL</name>
<evidence type="ECO:0000313" key="1">
    <source>
        <dbReference type="EMBL" id="GGE51855.1"/>
    </source>
</evidence>
<comment type="caution">
    <text evidence="1">The sequence shown here is derived from an EMBL/GenBank/DDBJ whole genome shotgun (WGS) entry which is preliminary data.</text>
</comment>
<organism evidence="1 2">
    <name type="scientific">Pullulanibacillus camelliae</name>
    <dbReference type="NCBI Taxonomy" id="1707096"/>
    <lineage>
        <taxon>Bacteria</taxon>
        <taxon>Bacillati</taxon>
        <taxon>Bacillota</taxon>
        <taxon>Bacilli</taxon>
        <taxon>Bacillales</taxon>
        <taxon>Sporolactobacillaceae</taxon>
        <taxon>Pullulanibacillus</taxon>
    </lineage>
</organism>
<keyword evidence="2" id="KW-1185">Reference proteome</keyword>
<accession>A0A8J2YLP6</accession>
<dbReference type="Proteomes" id="UP000628775">
    <property type="component" value="Unassembled WGS sequence"/>
</dbReference>